<name>A0A9X3X1T6_9BACT</name>
<feature type="domain" description="Calcineurin-like phosphoesterase" evidence="3">
    <location>
        <begin position="206"/>
        <end position="402"/>
    </location>
</feature>
<dbReference type="Pfam" id="PF16656">
    <property type="entry name" value="Pur_ac_phosph_N"/>
    <property type="match status" value="1"/>
</dbReference>
<dbReference type="InterPro" id="IPR008963">
    <property type="entry name" value="Purple_acid_Pase-like_N"/>
</dbReference>
<dbReference type="AlphaFoldDB" id="A0A9X3X1T6"/>
<sequence length="498" mass="54362">MKKTIASYAFGLAGLASLAGLALLAPACADEPNQNPPPPEPNIERFQPEGCDFEIATRPEYLNFQRGSAKVSAAPDIRRVRLGLGGNVELDAPGRADPATSAGFGWQTDPETLASEIQWGTTPDPSTWPAANRKNGVTWVTPEGLFAPQGDDRMHEAYLCGLSPATTYYYRVGGGPAGKEVWSEVHSFTTTPKDPNVEVVLGVSGDARGQDNQAWRLIQRRMMKAGVTAQLFSGDMINFATDQGEWHKWLDLAAKDADDSLLTLGQILTLSTHGNHENHTTHFYSSVVLPQDTTKFPDYTELFYSVDIGPVHVVVVDDFWITSPTGKPEYAPMLKAWLEKDLEAANANRANVPWIVGMHHHAEFSSSSHGTDSDVLLGRQFFVPIWDKYQVDLMVLGHDHNYERTKPLTGPLAEGTLEPVVQAPPAKGTVYMVCAGAGADAYGAGTSVWTDKSAAYDSKTVFGFYSFLKANKTSLTIESHEIRPDETDPVIDTYTLTK</sequence>
<feature type="domain" description="Purple acid phosphatase N-terminal" evidence="4">
    <location>
        <begin position="98"/>
        <end position="190"/>
    </location>
</feature>
<evidence type="ECO:0000256" key="2">
    <source>
        <dbReference type="SAM" id="SignalP"/>
    </source>
</evidence>
<feature type="signal peptide" evidence="2">
    <location>
        <begin position="1"/>
        <end position="29"/>
    </location>
</feature>
<evidence type="ECO:0000259" key="4">
    <source>
        <dbReference type="Pfam" id="PF16656"/>
    </source>
</evidence>
<dbReference type="InterPro" id="IPR029052">
    <property type="entry name" value="Metallo-depent_PP-like"/>
</dbReference>
<proteinExistence type="predicted"/>
<dbReference type="RefSeq" id="WP_272458482.1">
    <property type="nucleotide sequence ID" value="NZ_JAGTJJ010000004.1"/>
</dbReference>
<dbReference type="SUPFAM" id="SSF49363">
    <property type="entry name" value="Purple acid phosphatase, N-terminal domain"/>
    <property type="match status" value="1"/>
</dbReference>
<dbReference type="SUPFAM" id="SSF56300">
    <property type="entry name" value="Metallo-dependent phosphatases"/>
    <property type="match status" value="1"/>
</dbReference>
<comment type="caution">
    <text evidence="5">The sequence shown here is derived from an EMBL/GenBank/DDBJ whole genome shotgun (WGS) entry which is preliminary data.</text>
</comment>
<evidence type="ECO:0000313" key="5">
    <source>
        <dbReference type="EMBL" id="MDC3981250.1"/>
    </source>
</evidence>
<dbReference type="GO" id="GO:0003993">
    <property type="term" value="F:acid phosphatase activity"/>
    <property type="evidence" value="ECO:0007669"/>
    <property type="project" value="InterPro"/>
</dbReference>
<gene>
    <name evidence="5" type="ORF">KEG57_12120</name>
</gene>
<dbReference type="EMBL" id="JAGTJJ010000004">
    <property type="protein sequence ID" value="MDC3981250.1"/>
    <property type="molecule type" value="Genomic_DNA"/>
</dbReference>
<feature type="chain" id="PRO_5040781460" evidence="2">
    <location>
        <begin position="30"/>
        <end position="498"/>
    </location>
</feature>
<evidence type="ECO:0000256" key="1">
    <source>
        <dbReference type="ARBA" id="ARBA00022729"/>
    </source>
</evidence>
<dbReference type="InterPro" id="IPR015914">
    <property type="entry name" value="PAPs_N"/>
</dbReference>
<evidence type="ECO:0000313" key="6">
    <source>
        <dbReference type="Proteomes" id="UP001151081"/>
    </source>
</evidence>
<protein>
    <submittedName>
        <fullName evidence="5">Metallophosphoesterase family protein</fullName>
    </submittedName>
</protein>
<dbReference type="PANTHER" id="PTHR45867">
    <property type="entry name" value="PURPLE ACID PHOSPHATASE"/>
    <property type="match status" value="1"/>
</dbReference>
<dbReference type="PANTHER" id="PTHR45867:SF3">
    <property type="entry name" value="ACID PHOSPHATASE TYPE 7"/>
    <property type="match status" value="1"/>
</dbReference>
<dbReference type="Pfam" id="PF00149">
    <property type="entry name" value="Metallophos"/>
    <property type="match status" value="1"/>
</dbReference>
<dbReference type="Gene3D" id="2.60.40.380">
    <property type="entry name" value="Purple acid phosphatase-like, N-terminal"/>
    <property type="match status" value="1"/>
</dbReference>
<dbReference type="Gene3D" id="3.60.21.10">
    <property type="match status" value="1"/>
</dbReference>
<accession>A0A9X3X1T6</accession>
<dbReference type="GO" id="GO:0046872">
    <property type="term" value="F:metal ion binding"/>
    <property type="evidence" value="ECO:0007669"/>
    <property type="project" value="InterPro"/>
</dbReference>
<reference evidence="5 6" key="1">
    <citation type="submission" date="2021-04" db="EMBL/GenBank/DDBJ databases">
        <title>Genome analysis of Polyangium sp.</title>
        <authorList>
            <person name="Li Y."/>
            <person name="Wang J."/>
        </authorList>
    </citation>
    <scope>NUCLEOTIDE SEQUENCE [LARGE SCALE GENOMIC DNA]</scope>
    <source>
        <strain evidence="5 6">SDU14</strain>
    </source>
</reference>
<organism evidence="5 6">
    <name type="scientific">Polyangium jinanense</name>
    <dbReference type="NCBI Taxonomy" id="2829994"/>
    <lineage>
        <taxon>Bacteria</taxon>
        <taxon>Pseudomonadati</taxon>
        <taxon>Myxococcota</taxon>
        <taxon>Polyangia</taxon>
        <taxon>Polyangiales</taxon>
        <taxon>Polyangiaceae</taxon>
        <taxon>Polyangium</taxon>
    </lineage>
</organism>
<keyword evidence="1 2" id="KW-0732">Signal</keyword>
<evidence type="ECO:0000259" key="3">
    <source>
        <dbReference type="Pfam" id="PF00149"/>
    </source>
</evidence>
<dbReference type="Proteomes" id="UP001151081">
    <property type="component" value="Unassembled WGS sequence"/>
</dbReference>
<keyword evidence="6" id="KW-1185">Reference proteome</keyword>
<dbReference type="InterPro" id="IPR004843">
    <property type="entry name" value="Calcineurin-like_PHP"/>
</dbReference>